<feature type="region of interest" description="Disordered" evidence="9">
    <location>
        <begin position="1255"/>
        <end position="1276"/>
    </location>
</feature>
<dbReference type="InterPro" id="IPR008936">
    <property type="entry name" value="Rho_GTPase_activation_prot"/>
</dbReference>
<dbReference type="Gene3D" id="1.10.506.10">
    <property type="entry name" value="GTPase Activation - p120gap, domain 1"/>
    <property type="match status" value="1"/>
</dbReference>
<dbReference type="PROSITE" id="PS51205">
    <property type="entry name" value="VPS9"/>
    <property type="match status" value="1"/>
</dbReference>
<feature type="domain" description="Ras-GAP" evidence="10">
    <location>
        <begin position="159"/>
        <end position="363"/>
    </location>
</feature>
<evidence type="ECO:0000256" key="4">
    <source>
        <dbReference type="ARBA" id="ARBA00022583"/>
    </source>
</evidence>
<dbReference type="SUPFAM" id="SSF48350">
    <property type="entry name" value="GTPase activation domain, GAP"/>
    <property type="match status" value="1"/>
</dbReference>
<evidence type="ECO:0000256" key="8">
    <source>
        <dbReference type="ARBA" id="ARBA00068997"/>
    </source>
</evidence>
<comment type="function">
    <text evidence="7">Acts both as a GTPase-activating protein (GAP) and a guanine nucleotide exchange factor (GEF), and participates in endocytosis.</text>
</comment>
<evidence type="ECO:0000256" key="7">
    <source>
        <dbReference type="ARBA" id="ARBA00053914"/>
    </source>
</evidence>
<feature type="region of interest" description="Disordered" evidence="9">
    <location>
        <begin position="507"/>
        <end position="534"/>
    </location>
</feature>
<evidence type="ECO:0000256" key="2">
    <source>
        <dbReference type="ARBA" id="ARBA00008489"/>
    </source>
</evidence>
<dbReference type="Pfam" id="PF18151">
    <property type="entry name" value="DUF5601"/>
    <property type="match status" value="1"/>
</dbReference>
<feature type="compositionally biased region" description="Polar residues" evidence="9">
    <location>
        <begin position="659"/>
        <end position="678"/>
    </location>
</feature>
<evidence type="ECO:0000259" key="10">
    <source>
        <dbReference type="PROSITE" id="PS50018"/>
    </source>
</evidence>
<dbReference type="InterPro" id="IPR000595">
    <property type="entry name" value="cNMP-bd_dom"/>
</dbReference>
<evidence type="ECO:0000313" key="14">
    <source>
        <dbReference type="Proteomes" id="UP001151699"/>
    </source>
</evidence>
<dbReference type="GO" id="GO:0005096">
    <property type="term" value="F:GTPase activator activity"/>
    <property type="evidence" value="ECO:0007669"/>
    <property type="project" value="UniProtKB-KW"/>
</dbReference>
<feature type="region of interest" description="Disordered" evidence="9">
    <location>
        <begin position="938"/>
        <end position="962"/>
    </location>
</feature>
<dbReference type="Pfam" id="PF02204">
    <property type="entry name" value="VPS9"/>
    <property type="match status" value="1"/>
</dbReference>
<dbReference type="PROSITE" id="PS50042">
    <property type="entry name" value="CNMP_BINDING_3"/>
    <property type="match status" value="1"/>
</dbReference>
<dbReference type="Gene3D" id="1.20.1050.80">
    <property type="entry name" value="VPS9 domain"/>
    <property type="match status" value="1"/>
</dbReference>
<dbReference type="GO" id="GO:0016020">
    <property type="term" value="C:membrane"/>
    <property type="evidence" value="ECO:0007669"/>
    <property type="project" value="UniProtKB-SubCell"/>
</dbReference>
<feature type="compositionally biased region" description="Polar residues" evidence="9">
    <location>
        <begin position="1255"/>
        <end position="1274"/>
    </location>
</feature>
<evidence type="ECO:0000256" key="5">
    <source>
        <dbReference type="ARBA" id="ARBA00022658"/>
    </source>
</evidence>
<dbReference type="InterPro" id="IPR041545">
    <property type="entry name" value="DUF5601"/>
</dbReference>
<feature type="region of interest" description="Disordered" evidence="9">
    <location>
        <begin position="659"/>
        <end position="685"/>
    </location>
</feature>
<keyword evidence="13" id="KW-0675">Receptor</keyword>
<feature type="compositionally biased region" description="Basic and acidic residues" evidence="9">
    <location>
        <begin position="1160"/>
        <end position="1174"/>
    </location>
</feature>
<feature type="region of interest" description="Disordered" evidence="9">
    <location>
        <begin position="1134"/>
        <end position="1229"/>
    </location>
</feature>
<dbReference type="InterPro" id="IPR045046">
    <property type="entry name" value="Vps9-like"/>
</dbReference>
<comment type="subcellular location">
    <subcellularLocation>
        <location evidence="1">Membrane</location>
        <topology evidence="1">Peripheral membrane protein</topology>
    </subcellularLocation>
</comment>
<evidence type="ECO:0000256" key="9">
    <source>
        <dbReference type="SAM" id="MobiDB-lite"/>
    </source>
</evidence>
<dbReference type="FunFam" id="1.20.1050.80:FF:000001">
    <property type="entry name" value="GTPase-activating protein and VPS9 domain-containing protein 1 isoform X1"/>
    <property type="match status" value="1"/>
</dbReference>
<feature type="compositionally biased region" description="Basic residues" evidence="9">
    <location>
        <begin position="1188"/>
        <end position="1198"/>
    </location>
</feature>
<comment type="similarity">
    <text evidence="2">Belongs to the GAPVD1 family.</text>
</comment>
<feature type="compositionally biased region" description="Polar residues" evidence="9">
    <location>
        <begin position="810"/>
        <end position="819"/>
    </location>
</feature>
<keyword evidence="14" id="KW-1185">Reference proteome</keyword>
<keyword evidence="5" id="KW-0344">Guanine-nucleotide releasing factor</keyword>
<evidence type="ECO:0000259" key="11">
    <source>
        <dbReference type="PROSITE" id="PS50042"/>
    </source>
</evidence>
<dbReference type="SUPFAM" id="SSF109993">
    <property type="entry name" value="VPS9 domain"/>
    <property type="match status" value="1"/>
</dbReference>
<feature type="region of interest" description="Disordered" evidence="9">
    <location>
        <begin position="779"/>
        <end position="851"/>
    </location>
</feature>
<evidence type="ECO:0000259" key="12">
    <source>
        <dbReference type="PROSITE" id="PS51205"/>
    </source>
</evidence>
<dbReference type="OrthoDB" id="10264848at2759"/>
<feature type="compositionally biased region" description="Polar residues" evidence="9">
    <location>
        <begin position="517"/>
        <end position="534"/>
    </location>
</feature>
<dbReference type="GO" id="GO:0031267">
    <property type="term" value="F:small GTPase binding"/>
    <property type="evidence" value="ECO:0007669"/>
    <property type="project" value="TreeGrafter"/>
</dbReference>
<feature type="compositionally biased region" description="Gly residues" evidence="9">
    <location>
        <begin position="1208"/>
        <end position="1219"/>
    </location>
</feature>
<dbReference type="InterPro" id="IPR001936">
    <property type="entry name" value="RasGAP_dom"/>
</dbReference>
<dbReference type="GO" id="GO:0005829">
    <property type="term" value="C:cytosol"/>
    <property type="evidence" value="ECO:0007669"/>
    <property type="project" value="TreeGrafter"/>
</dbReference>
<feature type="compositionally biased region" description="Low complexity" evidence="9">
    <location>
        <begin position="838"/>
        <end position="851"/>
    </location>
</feature>
<evidence type="ECO:0000256" key="6">
    <source>
        <dbReference type="ARBA" id="ARBA00023136"/>
    </source>
</evidence>
<dbReference type="GO" id="GO:0051049">
    <property type="term" value="P:regulation of transport"/>
    <property type="evidence" value="ECO:0007669"/>
    <property type="project" value="UniProtKB-ARBA"/>
</dbReference>
<keyword evidence="4" id="KW-0254">Endocytosis</keyword>
<dbReference type="InterPro" id="IPR003123">
    <property type="entry name" value="VPS9"/>
</dbReference>
<gene>
    <name evidence="13" type="ORF">Bhyg_16447</name>
</gene>
<dbReference type="GO" id="GO:0005085">
    <property type="term" value="F:guanyl-nucleotide exchange factor activity"/>
    <property type="evidence" value="ECO:0007669"/>
    <property type="project" value="UniProtKB-KW"/>
</dbReference>
<keyword evidence="6" id="KW-0472">Membrane</keyword>
<proteinExistence type="inferred from homology"/>
<dbReference type="SMART" id="SM00167">
    <property type="entry name" value="VPS9"/>
    <property type="match status" value="1"/>
</dbReference>
<protein>
    <recommendedName>
        <fullName evidence="8">Receptor-mediated endocytosis protein 6 homolog</fullName>
    </recommendedName>
</protein>
<feature type="compositionally biased region" description="Low complexity" evidence="9">
    <location>
        <begin position="942"/>
        <end position="959"/>
    </location>
</feature>
<evidence type="ECO:0000256" key="1">
    <source>
        <dbReference type="ARBA" id="ARBA00004170"/>
    </source>
</evidence>
<feature type="compositionally biased region" description="Polar residues" evidence="9">
    <location>
        <begin position="1142"/>
        <end position="1159"/>
    </location>
</feature>
<dbReference type="PANTHER" id="PTHR23101">
    <property type="entry name" value="RAB GDP/GTP EXCHANGE FACTOR"/>
    <property type="match status" value="1"/>
</dbReference>
<dbReference type="GO" id="GO:0006897">
    <property type="term" value="P:endocytosis"/>
    <property type="evidence" value="ECO:0007669"/>
    <property type="project" value="UniProtKB-KW"/>
</dbReference>
<dbReference type="PANTHER" id="PTHR23101:SF25">
    <property type="entry name" value="GTPASE-ACTIVATING PROTEIN AND VPS9 DOMAIN-CONTAINING PROTEIN 1"/>
    <property type="match status" value="1"/>
</dbReference>
<dbReference type="Proteomes" id="UP001151699">
    <property type="component" value="Unassembled WGS sequence"/>
</dbReference>
<feature type="domain" description="VPS9" evidence="12">
    <location>
        <begin position="1504"/>
        <end position="1643"/>
    </location>
</feature>
<dbReference type="EMBL" id="WJQU01002392">
    <property type="protein sequence ID" value="KAJ6632929.1"/>
    <property type="molecule type" value="Genomic_DNA"/>
</dbReference>
<sequence length="1643" mass="185293">MQSTSEGNLLEIIDLAHSLRQEHLYISNEQNTFLSLNDTLIKNSSNVAQLAWICAQMRQNLNSLILSRPDTGPSACCQKANLLENTKFVDAHKAKGIQYQHVLAYIDLFNFLHRSPYLLAQSLAIGDRMGRTSPDNMNSIVHTIATGLYGNAILSKDVDMVLRLLRELIEIQIVVSNNPRRMLRAGSCAFARLYHRLHESLFSAKLFLTAALHEPVMKVLIEDDVLLDIDTFKSVSNLSTKIKLKKFGQEGTSEYDEAIKTFRKETITSLFHLSKLFIKSLSDNWAMFPSTLRWVVQTMCHLLKTAMINKKEINDLLIDMVFTNFICPAVVSPDLFGISDAPISENARFNLIQIGQILQMLALAKHEDIDAKYMELFEMFDRNLVSELMDQLLETEYDISVSMMAIPHQNDFGRRHVLVTQNELNVFVEFFRSILYNDGLMVPSEDREKLTKILEQLPSKWETVFNGRDSQSAHASPEHTSKAKQSLINLGKSTKTKLAKTISLNVGGMNHSEGVDDSSTSISNGSQNGSANKNGQLEYEQVLVIPISIHEESKFQLLTEQEVLNMNNISNEIPPIAKNMDELDKISNDFNEVASDMRTRKHTRFSLSNDDQSIGNTSDNLEVVSEAQSNHSVTSSLELEENDQNLNDNLSDMVSANVSGRGTPNISGRDTPSSQVTEGETPAIPPSQMAKILNKARSEIDEKFCKFEIKKLVEVDETISIISDTWSTDVLASDSETIEQPECERNFSTPLIPSSVILPGDNNFDPLRGAGSGIRGGFLEGSDTRSESAWSTDVLASDSEKTTEIDTDDNQSIAANSDITDAGRSETDLARDNEVPNRAPDSPFFAPRAPSSSLYRSPDMITFSPRSSDYSNVRMFDDIALRSTQSSVRIQSDELVRFLNPANVQSRSRDEVNYSDSGFRSMPYRGFDRDNYANGRMRRQNSAESSISNHSSNCDDSSSTTGIGSLAASLKRTTGLDHRREYRFPDYPIDGRNMSSNQLNDEDGVRKSETNLINLFADLDVGRSVDRSVTNGTLSDNYSNVIVEHRRTSNDQRTASVDGRRNAMSAHQARQAASISYENHEIITQKTSTLQIVQSLDSSATEDDKTNQQNEFLLIQKTMSLNLNSDVLENNGDIEFNDDNGSKPNRYTGTIPKSISFDSSADKNDRSYLRRPDATRSNGTSFFNKIRQGFKNRHSKKRGGQEEFTNGNGRGNGTIGDGSEGATAPTNGFNGNEAMSFFDTSEDILAKYRRKISSSSEATNSDSVGNARKNSQSDLDQRNENGLLLDDSSYWFNNAKRKLRLVLSTTDLHTADFRHTNCHKTPPLLTYLQIQLAQALNLQHLQQISYVSEAIRCLNLLDPIQQRQLVADLQQDLIKRQSYLQYLMRYRQHLLSALENIDRFEDRLRNDRDMCNRHLIMVCVRMFLEKRESTIELFQEEFCALTVVDEKIDFIDEFMGKLMDELSNDGILHGMAGWQLQEARVCIERVLLQRLYRQVMFPNDDGDVSRDEVLREHIRKLSQLITPSHPALRIPQEFLTEAPWPFAQQQISYISAYKTPREKVQCVVRSITSIMNMLQMASSRVPSADDLVPVLIYVVIKANPPYLLSTIQYVNAFIGEKLEGEDHYWWTQFSSAVTFIKTMDYRN</sequence>
<name>A0A9Q0MMQ0_9DIPT</name>
<reference evidence="13" key="1">
    <citation type="submission" date="2022-07" db="EMBL/GenBank/DDBJ databases">
        <authorList>
            <person name="Trinca V."/>
            <person name="Uliana J.V.C."/>
            <person name="Torres T.T."/>
            <person name="Ward R.J."/>
            <person name="Monesi N."/>
        </authorList>
    </citation>
    <scope>NUCLEOTIDE SEQUENCE</scope>
    <source>
        <strain evidence="13">HSMRA1968</strain>
        <tissue evidence="13">Whole embryos</tissue>
    </source>
</reference>
<evidence type="ECO:0000313" key="13">
    <source>
        <dbReference type="EMBL" id="KAJ6632929.1"/>
    </source>
</evidence>
<feature type="domain" description="Cyclic nucleotide-binding" evidence="11">
    <location>
        <begin position="376"/>
        <end position="429"/>
    </location>
</feature>
<dbReference type="InterPro" id="IPR037191">
    <property type="entry name" value="VPS9_dom_sf"/>
</dbReference>
<dbReference type="PROSITE" id="PS50018">
    <property type="entry name" value="RAS_GTPASE_ACTIV_2"/>
    <property type="match status" value="1"/>
</dbReference>
<accession>A0A9Q0MMQ0</accession>
<evidence type="ECO:0000256" key="3">
    <source>
        <dbReference type="ARBA" id="ARBA00022468"/>
    </source>
</evidence>
<dbReference type="Pfam" id="PF00616">
    <property type="entry name" value="RasGAP"/>
    <property type="match status" value="1"/>
</dbReference>
<keyword evidence="3" id="KW-0343">GTPase activation</keyword>
<comment type="caution">
    <text evidence="13">The sequence shown here is derived from an EMBL/GenBank/DDBJ whole genome shotgun (WGS) entry which is preliminary data.</text>
</comment>
<organism evidence="13 14">
    <name type="scientific">Pseudolycoriella hygida</name>
    <dbReference type="NCBI Taxonomy" id="35572"/>
    <lineage>
        <taxon>Eukaryota</taxon>
        <taxon>Metazoa</taxon>
        <taxon>Ecdysozoa</taxon>
        <taxon>Arthropoda</taxon>
        <taxon>Hexapoda</taxon>
        <taxon>Insecta</taxon>
        <taxon>Pterygota</taxon>
        <taxon>Neoptera</taxon>
        <taxon>Endopterygota</taxon>
        <taxon>Diptera</taxon>
        <taxon>Nematocera</taxon>
        <taxon>Sciaroidea</taxon>
        <taxon>Sciaridae</taxon>
        <taxon>Pseudolycoriella</taxon>
    </lineage>
</organism>
<feature type="compositionally biased region" description="Basic and acidic residues" evidence="9">
    <location>
        <begin position="821"/>
        <end position="835"/>
    </location>
</feature>
<dbReference type="GO" id="GO:0030139">
    <property type="term" value="C:endocytic vesicle"/>
    <property type="evidence" value="ECO:0007669"/>
    <property type="project" value="TreeGrafter"/>
</dbReference>